<comment type="caution">
    <text evidence="1">The sequence shown here is derived from an EMBL/GenBank/DDBJ whole genome shotgun (WGS) entry which is preliminary data.</text>
</comment>
<evidence type="ECO:0000313" key="1">
    <source>
        <dbReference type="EMBL" id="ETO03627.1"/>
    </source>
</evidence>
<evidence type="ECO:0000313" key="2">
    <source>
        <dbReference type="Proteomes" id="UP000023152"/>
    </source>
</evidence>
<dbReference type="EMBL" id="ASPP01032822">
    <property type="protein sequence ID" value="ETO03627.1"/>
    <property type="molecule type" value="Genomic_DNA"/>
</dbReference>
<dbReference type="OrthoDB" id="10251809at2759"/>
<organism evidence="1 2">
    <name type="scientific">Reticulomyxa filosa</name>
    <dbReference type="NCBI Taxonomy" id="46433"/>
    <lineage>
        <taxon>Eukaryota</taxon>
        <taxon>Sar</taxon>
        <taxon>Rhizaria</taxon>
        <taxon>Retaria</taxon>
        <taxon>Foraminifera</taxon>
        <taxon>Monothalamids</taxon>
        <taxon>Reticulomyxidae</taxon>
        <taxon>Reticulomyxa</taxon>
    </lineage>
</organism>
<feature type="non-terminal residue" evidence="1">
    <location>
        <position position="104"/>
    </location>
</feature>
<sequence>NVYKYSMKEKTWNECTFTLPMEISHFFAILSDNDINVHVIGGRNAKNERQKMHASVNVEQLFEKEELLAKMYELKKEMNRMKLERPYIIPFEKERIIEDEKESK</sequence>
<dbReference type="AlphaFoldDB" id="X6LR47"/>
<protein>
    <submittedName>
        <fullName evidence="1">Uncharacterized protein</fullName>
    </submittedName>
</protein>
<dbReference type="Proteomes" id="UP000023152">
    <property type="component" value="Unassembled WGS sequence"/>
</dbReference>
<proteinExistence type="predicted"/>
<keyword evidence="2" id="KW-1185">Reference proteome</keyword>
<accession>X6LR47</accession>
<feature type="non-terminal residue" evidence="1">
    <location>
        <position position="1"/>
    </location>
</feature>
<name>X6LR47_RETFI</name>
<reference evidence="1 2" key="1">
    <citation type="journal article" date="2013" name="Curr. Biol.">
        <title>The Genome of the Foraminiferan Reticulomyxa filosa.</title>
        <authorList>
            <person name="Glockner G."/>
            <person name="Hulsmann N."/>
            <person name="Schleicher M."/>
            <person name="Noegel A.A."/>
            <person name="Eichinger L."/>
            <person name="Gallinger C."/>
            <person name="Pawlowski J."/>
            <person name="Sierra R."/>
            <person name="Euteneuer U."/>
            <person name="Pillet L."/>
            <person name="Moustafa A."/>
            <person name="Platzer M."/>
            <person name="Groth M."/>
            <person name="Szafranski K."/>
            <person name="Schliwa M."/>
        </authorList>
    </citation>
    <scope>NUCLEOTIDE SEQUENCE [LARGE SCALE GENOMIC DNA]</scope>
</reference>
<gene>
    <name evidence="1" type="ORF">RFI_33775</name>
</gene>